<dbReference type="AlphaFoldDB" id="A0A2C9NVU0"/>
<dbReference type="EMBL" id="CP022117">
    <property type="protein sequence ID" value="ASG15256.1"/>
    <property type="molecule type" value="Genomic_DNA"/>
</dbReference>
<name>A0A2C9NVU0_SALET</name>
<reference evidence="1 2" key="1">
    <citation type="submission" date="2017-06" db="EMBL/GenBank/DDBJ databases">
        <title>Salmonella reference genomes for public health.</title>
        <authorList>
            <person name="Robertson J."/>
            <person name="Yoshida C."/>
            <person name="Gurnik S."/>
            <person name="Nash J."/>
        </authorList>
    </citation>
    <scope>NUCLEOTIDE SEQUENCE [LARGE SCALE GENOMIC DNA]</scope>
    <source>
        <strain evidence="1 2">S-1643</strain>
    </source>
</reference>
<evidence type="ECO:0000313" key="1">
    <source>
        <dbReference type="EMBL" id="ASG15256.1"/>
    </source>
</evidence>
<sequence length="48" mass="5621">MCIIFTLLLFNKINTVYLHVVTNSFSSESLFTSQYSYKNFRVLNSSSY</sequence>
<gene>
    <name evidence="1" type="ORF">LFZ25_04410</name>
</gene>
<protein>
    <submittedName>
        <fullName evidence="1">Immunoglobulin</fullName>
    </submittedName>
</protein>
<evidence type="ECO:0000313" key="2">
    <source>
        <dbReference type="Proteomes" id="UP000197157"/>
    </source>
</evidence>
<accession>A0A2C9NVU0</accession>
<dbReference type="Proteomes" id="UP000197157">
    <property type="component" value="Chromosome"/>
</dbReference>
<organism evidence="1 2">
    <name type="scientific">Salmonella enterica subsp. enterica serovar Macclesfield str. S-1643</name>
    <dbReference type="NCBI Taxonomy" id="1242107"/>
    <lineage>
        <taxon>Bacteria</taxon>
        <taxon>Pseudomonadati</taxon>
        <taxon>Pseudomonadota</taxon>
        <taxon>Gammaproteobacteria</taxon>
        <taxon>Enterobacterales</taxon>
        <taxon>Enterobacteriaceae</taxon>
        <taxon>Salmonella</taxon>
    </lineage>
</organism>
<proteinExistence type="predicted"/>